<accession>A0ABT5M365</accession>
<organism evidence="1 2">
    <name type="scientific">Xenorhabdus aichiensis</name>
    <dbReference type="NCBI Taxonomy" id="3025874"/>
    <lineage>
        <taxon>Bacteria</taxon>
        <taxon>Pseudomonadati</taxon>
        <taxon>Pseudomonadota</taxon>
        <taxon>Gammaproteobacteria</taxon>
        <taxon>Enterobacterales</taxon>
        <taxon>Morganellaceae</taxon>
        <taxon>Xenorhabdus</taxon>
    </lineage>
</organism>
<evidence type="ECO:0000313" key="2">
    <source>
        <dbReference type="Proteomes" id="UP001214757"/>
    </source>
</evidence>
<evidence type="ECO:0000313" key="1">
    <source>
        <dbReference type="EMBL" id="MDC9622111.1"/>
    </source>
</evidence>
<keyword evidence="2" id="KW-1185">Reference proteome</keyword>
<proteinExistence type="predicted"/>
<reference evidence="1 2" key="1">
    <citation type="submission" date="2023-02" db="EMBL/GenBank/DDBJ databases">
        <title>Entomopathogenic bacteria.</title>
        <authorList>
            <person name="Machado R.A."/>
        </authorList>
    </citation>
    <scope>NUCLEOTIDE SEQUENCE [LARGE SCALE GENOMIC DNA]</scope>
    <source>
        <strain evidence="1 2">XENO-7</strain>
    </source>
</reference>
<dbReference type="RefSeq" id="WP_273579749.1">
    <property type="nucleotide sequence ID" value="NZ_JAQRFO010000020.1"/>
</dbReference>
<comment type="caution">
    <text evidence="1">The sequence shown here is derived from an EMBL/GenBank/DDBJ whole genome shotgun (WGS) entry which is preliminary data.</text>
</comment>
<dbReference type="EMBL" id="JAQRFO010000020">
    <property type="protein sequence ID" value="MDC9622111.1"/>
    <property type="molecule type" value="Genomic_DNA"/>
</dbReference>
<name>A0ABT5M365_9GAMM</name>
<dbReference type="Proteomes" id="UP001214757">
    <property type="component" value="Unassembled WGS sequence"/>
</dbReference>
<sequence length="98" mass="11033">MESVNQGAAYNVELVQKYSLVDSYSIEYINKKCPSYSLLKGHYDGEVIYSLYIRNGDYMVLVDAFKTLSEANQKARGIIGNYPQTEKHLAALDNKGES</sequence>
<gene>
    <name evidence="1" type="ORF">PSI22_10785</name>
</gene>
<evidence type="ECO:0008006" key="3">
    <source>
        <dbReference type="Google" id="ProtNLM"/>
    </source>
</evidence>
<protein>
    <recommendedName>
        <fullName evidence="3">Phage protein</fullName>
    </recommendedName>
</protein>